<dbReference type="SUPFAM" id="SSF47473">
    <property type="entry name" value="EF-hand"/>
    <property type="match status" value="1"/>
</dbReference>
<name>A0A371R850_9PROT</name>
<gene>
    <name evidence="2" type="ORF">DX908_15235</name>
</gene>
<evidence type="ECO:0000313" key="3">
    <source>
        <dbReference type="Proteomes" id="UP000264589"/>
    </source>
</evidence>
<dbReference type="GO" id="GO:0005509">
    <property type="term" value="F:calcium ion binding"/>
    <property type="evidence" value="ECO:0007669"/>
    <property type="project" value="InterPro"/>
</dbReference>
<sequence length="178" mass="18852">MMINVLTVAAVSALAFSTQDISATTDLEIEAPVDLTAEQTVDVELTGEILKTDLEVIAKTEFEAADANGDMTVTEEEFVTAGLEAEGAIDPMAEVLEGEIQGEIDGDMATEEVQPTAAEYLRTRFAAISQGDGELTGVELETALEEEFAAADEDGDEVLTGAEVKTFASLRKGKTNLQ</sequence>
<dbReference type="Proteomes" id="UP000264589">
    <property type="component" value="Unassembled WGS sequence"/>
</dbReference>
<comment type="caution">
    <text evidence="2">The sequence shown here is derived from an EMBL/GenBank/DDBJ whole genome shotgun (WGS) entry which is preliminary data.</text>
</comment>
<feature type="domain" description="EF-hand" evidence="1">
    <location>
        <begin position="139"/>
        <end position="174"/>
    </location>
</feature>
<accession>A0A371R850</accession>
<dbReference type="InParanoid" id="A0A371R850"/>
<keyword evidence="3" id="KW-1185">Reference proteome</keyword>
<evidence type="ECO:0000313" key="2">
    <source>
        <dbReference type="EMBL" id="RFB01627.1"/>
    </source>
</evidence>
<reference evidence="2 3" key="1">
    <citation type="submission" date="2018-08" db="EMBL/GenBank/DDBJ databases">
        <title>Parvularcula sp. SM1705, isolated from surface water of the South Sea China.</title>
        <authorList>
            <person name="Sun L."/>
        </authorList>
    </citation>
    <scope>NUCLEOTIDE SEQUENCE [LARGE SCALE GENOMIC DNA]</scope>
    <source>
        <strain evidence="2 3">SM1705</strain>
    </source>
</reference>
<organism evidence="2 3">
    <name type="scientific">Parvularcula marina</name>
    <dbReference type="NCBI Taxonomy" id="2292771"/>
    <lineage>
        <taxon>Bacteria</taxon>
        <taxon>Pseudomonadati</taxon>
        <taxon>Pseudomonadota</taxon>
        <taxon>Alphaproteobacteria</taxon>
        <taxon>Parvularculales</taxon>
        <taxon>Parvularculaceae</taxon>
        <taxon>Parvularcula</taxon>
    </lineage>
</organism>
<dbReference type="InterPro" id="IPR002048">
    <property type="entry name" value="EF_hand_dom"/>
</dbReference>
<dbReference type="AlphaFoldDB" id="A0A371R850"/>
<proteinExistence type="predicted"/>
<dbReference type="PROSITE" id="PS50222">
    <property type="entry name" value="EF_HAND_2"/>
    <property type="match status" value="1"/>
</dbReference>
<dbReference type="InterPro" id="IPR011992">
    <property type="entry name" value="EF-hand-dom_pair"/>
</dbReference>
<dbReference type="EMBL" id="QUQO01000002">
    <property type="protein sequence ID" value="RFB01627.1"/>
    <property type="molecule type" value="Genomic_DNA"/>
</dbReference>
<evidence type="ECO:0000259" key="1">
    <source>
        <dbReference type="PROSITE" id="PS50222"/>
    </source>
</evidence>
<dbReference type="Gene3D" id="1.10.238.10">
    <property type="entry name" value="EF-hand"/>
    <property type="match status" value="1"/>
</dbReference>
<protein>
    <recommendedName>
        <fullName evidence="1">EF-hand domain-containing protein</fullName>
    </recommendedName>
</protein>